<dbReference type="GO" id="GO:0005886">
    <property type="term" value="C:plasma membrane"/>
    <property type="evidence" value="ECO:0007669"/>
    <property type="project" value="TreeGrafter"/>
</dbReference>
<evidence type="ECO:0000256" key="2">
    <source>
        <dbReference type="ARBA" id="ARBA00022737"/>
    </source>
</evidence>
<dbReference type="Pfam" id="PF00191">
    <property type="entry name" value="Annexin"/>
    <property type="match status" value="3"/>
</dbReference>
<name>A0AA38RQ13_9PEZI</name>
<evidence type="ECO:0000256" key="4">
    <source>
        <dbReference type="SAM" id="MobiDB-lite"/>
    </source>
</evidence>
<dbReference type="SUPFAM" id="SSF47874">
    <property type="entry name" value="Annexin"/>
    <property type="match status" value="1"/>
</dbReference>
<dbReference type="GO" id="GO:0005509">
    <property type="term" value="F:calcium ion binding"/>
    <property type="evidence" value="ECO:0007669"/>
    <property type="project" value="InterPro"/>
</dbReference>
<comment type="caution">
    <text evidence="5">The sequence shown here is derived from an EMBL/GenBank/DDBJ whole genome shotgun (WGS) entry which is preliminary data.</text>
</comment>
<dbReference type="SMART" id="SM00335">
    <property type="entry name" value="ANX"/>
    <property type="match status" value="4"/>
</dbReference>
<dbReference type="AlphaFoldDB" id="A0AA38RQ13"/>
<dbReference type="EMBL" id="JANBVO010000031">
    <property type="protein sequence ID" value="KAJ9138116.1"/>
    <property type="molecule type" value="Genomic_DNA"/>
</dbReference>
<dbReference type="GO" id="GO:0001786">
    <property type="term" value="F:phosphatidylserine binding"/>
    <property type="evidence" value="ECO:0007669"/>
    <property type="project" value="TreeGrafter"/>
</dbReference>
<evidence type="ECO:0000256" key="3">
    <source>
        <dbReference type="ARBA" id="ARBA00023216"/>
    </source>
</evidence>
<dbReference type="InterPro" id="IPR018502">
    <property type="entry name" value="Annexin_repeat"/>
</dbReference>
<dbReference type="PANTHER" id="PTHR10502:SF102">
    <property type="entry name" value="ANNEXIN B11"/>
    <property type="match status" value="1"/>
</dbReference>
<dbReference type="InterPro" id="IPR037104">
    <property type="entry name" value="Annexin_sf"/>
</dbReference>
<feature type="compositionally biased region" description="Low complexity" evidence="4">
    <location>
        <begin position="1"/>
        <end position="12"/>
    </location>
</feature>
<dbReference type="PROSITE" id="PS51897">
    <property type="entry name" value="ANNEXIN_2"/>
    <property type="match status" value="4"/>
</dbReference>
<gene>
    <name evidence="5" type="ORF">NKR23_g8638</name>
</gene>
<organism evidence="5 6">
    <name type="scientific">Pleurostoma richardsiae</name>
    <dbReference type="NCBI Taxonomy" id="41990"/>
    <lineage>
        <taxon>Eukaryota</taxon>
        <taxon>Fungi</taxon>
        <taxon>Dikarya</taxon>
        <taxon>Ascomycota</taxon>
        <taxon>Pezizomycotina</taxon>
        <taxon>Sordariomycetes</taxon>
        <taxon>Sordariomycetidae</taxon>
        <taxon>Calosphaeriales</taxon>
        <taxon>Pleurostomataceae</taxon>
        <taxon>Pleurostoma</taxon>
    </lineage>
</organism>
<feature type="compositionally biased region" description="Pro residues" evidence="4">
    <location>
        <begin position="45"/>
        <end position="56"/>
    </location>
</feature>
<dbReference type="InterPro" id="IPR001464">
    <property type="entry name" value="Annexin"/>
</dbReference>
<feature type="compositionally biased region" description="Pro residues" evidence="4">
    <location>
        <begin position="137"/>
        <end position="168"/>
    </location>
</feature>
<feature type="compositionally biased region" description="Pro residues" evidence="4">
    <location>
        <begin position="113"/>
        <end position="129"/>
    </location>
</feature>
<evidence type="ECO:0000313" key="6">
    <source>
        <dbReference type="Proteomes" id="UP001174694"/>
    </source>
</evidence>
<dbReference type="Proteomes" id="UP001174694">
    <property type="component" value="Unassembled WGS sequence"/>
</dbReference>
<dbReference type="PANTHER" id="PTHR10502">
    <property type="entry name" value="ANNEXIN"/>
    <property type="match status" value="1"/>
</dbReference>
<dbReference type="GO" id="GO:0005737">
    <property type="term" value="C:cytoplasm"/>
    <property type="evidence" value="ECO:0007669"/>
    <property type="project" value="TreeGrafter"/>
</dbReference>
<sequence>MSQQPYYGAPTPQGGPPPGAGYPQGQPGAPQYYGQPPAGSSATPGQPPYQQQPPYPGYGAPQGQQYQGYQAQPPPGQYGQPPQGQYPNQQYPPQQQPGAYGQQPPAPYGQQQPYPPQGQAPPGSAPPGAAPYQQQQPYPPQPYGAPPPNQQWGQQPPPMQYNVPPTPASPGYDPAQKAWAGPVDTSSDVETVRKAMKGMGCDEKALIRVFTSPKYSSPWAMQQLVRDYNQRFIRDLAKDIESETRGDLETVLLALLRGPLENDARSLAKALDRAGTDEDTLMDVLLCRSNADLRAISAEYRRVKGRELLTDIREDVNDDLYRLYSMVLAATRTEDAAPVLPQEIDHKVTELQRATEGTIGANAVAVAQIFASSNAVQLRAMSDTYKRKYHRSLEDVIEKEFRGDMEDALLRMLNDAEDRARTDAARLREPLLKTIRKDRLFINRVVSLYWDQPRFEAAKTAYKKRFGWSFAKDVKEFLSGDYEDAILALAREKR</sequence>
<reference evidence="5" key="1">
    <citation type="submission" date="2022-07" db="EMBL/GenBank/DDBJ databases">
        <title>Fungi with potential for degradation of polypropylene.</title>
        <authorList>
            <person name="Gostincar C."/>
        </authorList>
    </citation>
    <scope>NUCLEOTIDE SEQUENCE</scope>
    <source>
        <strain evidence="5">EXF-13308</strain>
    </source>
</reference>
<proteinExistence type="inferred from homology"/>
<keyword evidence="2" id="KW-0677">Repeat</keyword>
<feature type="compositionally biased region" description="Low complexity" evidence="4">
    <location>
        <begin position="21"/>
        <end position="39"/>
    </location>
</feature>
<dbReference type="GO" id="GO:0005634">
    <property type="term" value="C:nucleus"/>
    <property type="evidence" value="ECO:0007669"/>
    <property type="project" value="TreeGrafter"/>
</dbReference>
<keyword evidence="3" id="KW-0041">Annexin</keyword>
<dbReference type="Gene3D" id="1.10.220.10">
    <property type="entry name" value="Annexin"/>
    <property type="match status" value="4"/>
</dbReference>
<feature type="region of interest" description="Disordered" evidence="4">
    <location>
        <begin position="1"/>
        <end position="185"/>
    </location>
</feature>
<dbReference type="PRINTS" id="PR00196">
    <property type="entry name" value="ANNEXIN"/>
</dbReference>
<dbReference type="GO" id="GO:0012506">
    <property type="term" value="C:vesicle membrane"/>
    <property type="evidence" value="ECO:0007669"/>
    <property type="project" value="TreeGrafter"/>
</dbReference>
<evidence type="ECO:0000256" key="1">
    <source>
        <dbReference type="ARBA" id="ARBA00007831"/>
    </source>
</evidence>
<comment type="similarity">
    <text evidence="1">Belongs to the annexin family.</text>
</comment>
<dbReference type="GO" id="GO:0005544">
    <property type="term" value="F:calcium-dependent phospholipid binding"/>
    <property type="evidence" value="ECO:0007669"/>
    <property type="project" value="InterPro"/>
</dbReference>
<keyword evidence="6" id="KW-1185">Reference proteome</keyword>
<accession>A0AA38RQ13</accession>
<feature type="compositionally biased region" description="Low complexity" evidence="4">
    <location>
        <begin position="57"/>
        <end position="112"/>
    </location>
</feature>
<protein>
    <submittedName>
        <fullName evidence="5">Annexin-like protein</fullName>
    </submittedName>
</protein>
<evidence type="ECO:0000313" key="5">
    <source>
        <dbReference type="EMBL" id="KAJ9138116.1"/>
    </source>
</evidence>